<evidence type="ECO:0000313" key="3">
    <source>
        <dbReference type="Proteomes" id="UP001060123"/>
    </source>
</evidence>
<dbReference type="InterPro" id="IPR036291">
    <property type="entry name" value="NAD(P)-bd_dom_sf"/>
</dbReference>
<name>A0ABY5XWC6_RHISU</name>
<evidence type="ECO:0000313" key="2">
    <source>
        <dbReference type="EMBL" id="UWU18935.1"/>
    </source>
</evidence>
<accession>A0ABY5XWC6</accession>
<sequence length="351" mass="38989">MTRALVTDGCGFVGRPLRDRLLAEGFDVVCVDLMKPGTGARPPVSSQRLHRQFTLNQQDCRAFFESSIVHFTYMFHLTARFGGRMTLENQRPLVAEDLAVDAALWRWAGERSPGIVVYFSSSAAHRVSLQTEATQTRFSEDVISFERPIGVPDLGYGWTKLTGEYLMKVYVERYGGRAVATGRSAVRRGPGPGLSLPGHLQQTSQGARRAGSLRLGVADTNAATSLTFPIASISSRKRSTHCASSRAPTSRWARQPLSLRLPSLSDAGSAGHRRCEERKAVPRGVSFRCGDVTLQKAFRLTPKISLQDGVRRSLEHHYRRCDIDYYQYHLFQGRGHGDNRLRRNRSSGHGG</sequence>
<reference evidence="2" key="1">
    <citation type="submission" date="2022-09" db="EMBL/GenBank/DDBJ databases">
        <title>Australian commercial rhizobial inoculants.</title>
        <authorList>
            <person name="Kohlmeier M.G."/>
            <person name="O'Hara G.W."/>
            <person name="Colombi E."/>
            <person name="Ramsay J.P."/>
            <person name="Terpolilli J."/>
        </authorList>
    </citation>
    <scope>NUCLEOTIDE SEQUENCE</scope>
    <source>
        <strain evidence="2">WSM1592</strain>
        <plasmid evidence="2">pWSM1592_1</plasmid>
    </source>
</reference>
<gene>
    <name evidence="2" type="ORF">N2599_23420</name>
</gene>
<keyword evidence="3" id="KW-1185">Reference proteome</keyword>
<proteinExistence type="predicted"/>
<dbReference type="SUPFAM" id="SSF51735">
    <property type="entry name" value="NAD(P)-binding Rossmann-fold domains"/>
    <property type="match status" value="1"/>
</dbReference>
<dbReference type="InterPro" id="IPR001509">
    <property type="entry name" value="Epimerase_deHydtase"/>
</dbReference>
<evidence type="ECO:0000259" key="1">
    <source>
        <dbReference type="Pfam" id="PF01370"/>
    </source>
</evidence>
<organism evidence="2 3">
    <name type="scientific">Rhizobium sullae</name>
    <name type="common">Rhizobium hedysari</name>
    <dbReference type="NCBI Taxonomy" id="50338"/>
    <lineage>
        <taxon>Bacteria</taxon>
        <taxon>Pseudomonadati</taxon>
        <taxon>Pseudomonadota</taxon>
        <taxon>Alphaproteobacteria</taxon>
        <taxon>Hyphomicrobiales</taxon>
        <taxon>Rhizobiaceae</taxon>
        <taxon>Rhizobium/Agrobacterium group</taxon>
        <taxon>Rhizobium</taxon>
    </lineage>
</organism>
<keyword evidence="2" id="KW-0614">Plasmid</keyword>
<dbReference type="Proteomes" id="UP001060123">
    <property type="component" value="Plasmid pWSM1592_1"/>
</dbReference>
<feature type="domain" description="NAD-dependent epimerase/dehydratase" evidence="1">
    <location>
        <begin position="5"/>
        <end position="191"/>
    </location>
</feature>
<dbReference type="Gene3D" id="3.40.50.720">
    <property type="entry name" value="NAD(P)-binding Rossmann-like Domain"/>
    <property type="match status" value="1"/>
</dbReference>
<protein>
    <submittedName>
        <fullName evidence="2">NAD-dependent epimerase/dehydratase family protein</fullName>
    </submittedName>
</protein>
<geneLocation type="plasmid" evidence="2 3">
    <name>pWSM1592_1</name>
</geneLocation>
<dbReference type="EMBL" id="CP104144">
    <property type="protein sequence ID" value="UWU18935.1"/>
    <property type="molecule type" value="Genomic_DNA"/>
</dbReference>
<dbReference type="RefSeq" id="WP_260308587.1">
    <property type="nucleotide sequence ID" value="NZ_CP104144.1"/>
</dbReference>
<dbReference type="Pfam" id="PF01370">
    <property type="entry name" value="Epimerase"/>
    <property type="match status" value="1"/>
</dbReference>